<name>I3Z0Q6_BELBD</name>
<gene>
    <name evidence="2" type="ordered locus">Belba_0153</name>
</gene>
<dbReference type="STRING" id="866536.Belba_0153"/>
<proteinExistence type="predicted"/>
<sequence length="181" mass="20271">MKTKYILLFTIPILFSLNSKAQNLSSTQGNTSLGIGVGLPYGGIGLKINHNIKDHLSLFGGLGYNTLGLGANFGMNYIFPTEKTTEFFLTAMLGYNAVINIENIPEYQNTYYGLSIGPGIKLNSRRYEERYWDLGLLLPFRSSNYRNDLEALENNPNITIESKPFPVQIFVGYNIPISSRK</sequence>
<dbReference type="RefSeq" id="WP_014770841.1">
    <property type="nucleotide sequence ID" value="NC_018010.1"/>
</dbReference>
<dbReference type="EMBL" id="CP003281">
    <property type="protein sequence ID" value="AFL82824.1"/>
    <property type="molecule type" value="Genomic_DNA"/>
</dbReference>
<keyword evidence="1" id="KW-0732">Signal</keyword>
<evidence type="ECO:0000313" key="2">
    <source>
        <dbReference type="EMBL" id="AFL82824.1"/>
    </source>
</evidence>
<dbReference type="HOGENOM" id="CLU_1486286_0_0_10"/>
<protein>
    <recommendedName>
        <fullName evidence="4">Outer membrane protein beta-barrel domain-containing protein</fullName>
    </recommendedName>
</protein>
<dbReference type="KEGG" id="bbd:Belba_0153"/>
<evidence type="ECO:0008006" key="4">
    <source>
        <dbReference type="Google" id="ProtNLM"/>
    </source>
</evidence>
<reference evidence="3" key="1">
    <citation type="submission" date="2012-06" db="EMBL/GenBank/DDBJ databases">
        <title>The complete genome of Belliella baltica DSM 15883.</title>
        <authorList>
            <person name="Lucas S."/>
            <person name="Copeland A."/>
            <person name="Lapidus A."/>
            <person name="Goodwin L."/>
            <person name="Pitluck S."/>
            <person name="Peters L."/>
            <person name="Mikhailova N."/>
            <person name="Davenport K."/>
            <person name="Kyrpides N."/>
            <person name="Mavromatis K."/>
            <person name="Pagani I."/>
            <person name="Ivanova N."/>
            <person name="Ovchinnikova G."/>
            <person name="Zeytun A."/>
            <person name="Detter J.C."/>
            <person name="Han C."/>
            <person name="Land M."/>
            <person name="Hauser L."/>
            <person name="Markowitz V."/>
            <person name="Cheng J.-F."/>
            <person name="Hugenholtz P."/>
            <person name="Woyke T."/>
            <person name="Wu D."/>
            <person name="Tindall B."/>
            <person name="Pomrenke H."/>
            <person name="Brambilla E."/>
            <person name="Klenk H.-P."/>
            <person name="Eisen J.A."/>
        </authorList>
    </citation>
    <scope>NUCLEOTIDE SEQUENCE [LARGE SCALE GENOMIC DNA]</scope>
    <source>
        <strain evidence="3">DSM 15883 / CIP 108006 / LMG 21964 / BA134</strain>
    </source>
</reference>
<dbReference type="Proteomes" id="UP000006050">
    <property type="component" value="Chromosome"/>
</dbReference>
<feature type="signal peptide" evidence="1">
    <location>
        <begin position="1"/>
        <end position="21"/>
    </location>
</feature>
<evidence type="ECO:0000256" key="1">
    <source>
        <dbReference type="SAM" id="SignalP"/>
    </source>
</evidence>
<accession>I3Z0Q6</accession>
<dbReference type="AlphaFoldDB" id="I3Z0Q6"/>
<keyword evidence="3" id="KW-1185">Reference proteome</keyword>
<evidence type="ECO:0000313" key="3">
    <source>
        <dbReference type="Proteomes" id="UP000006050"/>
    </source>
</evidence>
<feature type="chain" id="PRO_5003683236" description="Outer membrane protein beta-barrel domain-containing protein" evidence="1">
    <location>
        <begin position="22"/>
        <end position="181"/>
    </location>
</feature>
<organism evidence="2 3">
    <name type="scientific">Belliella baltica (strain DSM 15883 / CIP 108006 / LMG 21964 / BA134)</name>
    <dbReference type="NCBI Taxonomy" id="866536"/>
    <lineage>
        <taxon>Bacteria</taxon>
        <taxon>Pseudomonadati</taxon>
        <taxon>Bacteroidota</taxon>
        <taxon>Cytophagia</taxon>
        <taxon>Cytophagales</taxon>
        <taxon>Cyclobacteriaceae</taxon>
        <taxon>Belliella</taxon>
    </lineage>
</organism>
<dbReference type="OrthoDB" id="839410at2"/>